<dbReference type="PROSITE" id="PS00108">
    <property type="entry name" value="PROTEIN_KINASE_ST"/>
    <property type="match status" value="1"/>
</dbReference>
<evidence type="ECO:0000256" key="3">
    <source>
        <dbReference type="SAM" id="Phobius"/>
    </source>
</evidence>
<dbReference type="PANTHER" id="PTHR24363:SF7">
    <property type="entry name" value="SERINE_THREONINE-PROTEIN KINASE-LIKE PROTEIN E"/>
    <property type="match status" value="1"/>
</dbReference>
<evidence type="ECO:0000256" key="1">
    <source>
        <dbReference type="ARBA" id="ARBA00022741"/>
    </source>
</evidence>
<keyword evidence="1" id="KW-0547">Nucleotide-binding</keyword>
<evidence type="ECO:0000313" key="6">
    <source>
        <dbReference type="Proteomes" id="UP001525961"/>
    </source>
</evidence>
<dbReference type="Proteomes" id="UP001525961">
    <property type="component" value="Unassembled WGS sequence"/>
</dbReference>
<dbReference type="Gene3D" id="1.10.510.10">
    <property type="entry name" value="Transferase(Phosphotransferase) domain 1"/>
    <property type="match status" value="1"/>
</dbReference>
<sequence length="482" mass="54266">MSRWVYDTMPETGAVLQERYQLQEQLNDNPSRETWLAVDLTTEELVVMKLLVWGGAKAWESLKLFEREAKVLQNLAHPRIPRYRDYFAIDDGTLWSGLVQEYIPGVSLQDWLDRGRRFTEEEVERIATALLNILCYLHQLNPPVLHRDIKPSNIILGEDNQIYLVDFGAVQDRNLLTPGRSFTVVGTYGYTPLEQFGGQAVPASDLYAVGATLVHLLTGVPPADLLQKNLQLEFGDRLSPKFSPYLISWLQTLTETQVDNRYPTATEAIAALEGVATLSTDTAPSAQSDITPIQLRKNPQKLEIILPEPGLKVVTWGLNLWQGGLNLIKRTVASLRNNLSTSDFIAQVFVYLLIGIGSLSLLSLVLPVATVILPILIPLGMVACLSEYFERTIVCLERDRNSFEIQQKRLGFTYRRQLGVTAQIQTASIFYDNKKFVMGVALTAGPRPGYYQQYAFGNTGRKLTEEECAWLAQEIEEWLELG</sequence>
<dbReference type="InterPro" id="IPR011009">
    <property type="entry name" value="Kinase-like_dom_sf"/>
</dbReference>
<keyword evidence="2" id="KW-0067">ATP-binding</keyword>
<dbReference type="CDD" id="cd14014">
    <property type="entry name" value="STKc_PknB_like"/>
    <property type="match status" value="1"/>
</dbReference>
<feature type="domain" description="Protein kinase" evidence="4">
    <location>
        <begin position="20"/>
        <end position="278"/>
    </location>
</feature>
<proteinExistence type="predicted"/>
<organism evidence="5 6">
    <name type="scientific">Laspinema olomoucense D3b</name>
    <dbReference type="NCBI Taxonomy" id="2953688"/>
    <lineage>
        <taxon>Bacteria</taxon>
        <taxon>Bacillati</taxon>
        <taxon>Cyanobacteriota</taxon>
        <taxon>Cyanophyceae</taxon>
        <taxon>Oscillatoriophycideae</taxon>
        <taxon>Oscillatoriales</taxon>
        <taxon>Laspinemataceae</taxon>
        <taxon>Laspinema</taxon>
        <taxon>Laspinema olomoucense</taxon>
    </lineage>
</organism>
<reference evidence="5 6" key="1">
    <citation type="journal article" date="2022" name="Front. Microbiol.">
        <title>High genomic differentiation and limited gene flow indicate recent cryptic speciation within the genus Laspinema (cyanobacteria).</title>
        <authorList>
            <person name="Stanojkovic A."/>
            <person name="Skoupy S."/>
            <person name="Skaloud P."/>
            <person name="Dvorak P."/>
        </authorList>
    </citation>
    <scope>NUCLEOTIDE SEQUENCE [LARGE SCALE GENOMIC DNA]</scope>
    <source>
        <strain evidence="5 6">D3b</strain>
    </source>
</reference>
<keyword evidence="5" id="KW-0418">Kinase</keyword>
<evidence type="ECO:0000259" key="4">
    <source>
        <dbReference type="PROSITE" id="PS50011"/>
    </source>
</evidence>
<keyword evidence="5" id="KW-0723">Serine/threonine-protein kinase</keyword>
<gene>
    <name evidence="5" type="ORF">NG792_06205</name>
</gene>
<dbReference type="SUPFAM" id="SSF56112">
    <property type="entry name" value="Protein kinase-like (PK-like)"/>
    <property type="match status" value="1"/>
</dbReference>
<keyword evidence="3" id="KW-1133">Transmembrane helix</keyword>
<name>A0ABT2N3M4_9CYAN</name>
<evidence type="ECO:0000313" key="5">
    <source>
        <dbReference type="EMBL" id="MCT7977291.1"/>
    </source>
</evidence>
<dbReference type="InterPro" id="IPR008271">
    <property type="entry name" value="Ser/Thr_kinase_AS"/>
</dbReference>
<evidence type="ECO:0000256" key="2">
    <source>
        <dbReference type="ARBA" id="ARBA00022840"/>
    </source>
</evidence>
<dbReference type="InterPro" id="IPR000719">
    <property type="entry name" value="Prot_kinase_dom"/>
</dbReference>
<keyword evidence="5" id="KW-0808">Transferase</keyword>
<comment type="caution">
    <text evidence="5">The sequence shown here is derived from an EMBL/GenBank/DDBJ whole genome shotgun (WGS) entry which is preliminary data.</text>
</comment>
<keyword evidence="3" id="KW-0472">Membrane</keyword>
<dbReference type="PANTHER" id="PTHR24363">
    <property type="entry name" value="SERINE/THREONINE PROTEIN KINASE"/>
    <property type="match status" value="1"/>
</dbReference>
<feature type="transmembrane region" description="Helical" evidence="3">
    <location>
        <begin position="344"/>
        <end position="365"/>
    </location>
</feature>
<dbReference type="RefSeq" id="WP_261200674.1">
    <property type="nucleotide sequence ID" value="NZ_JAMXFA010000006.1"/>
</dbReference>
<keyword evidence="3" id="KW-0812">Transmembrane</keyword>
<protein>
    <submittedName>
        <fullName evidence="5">Serine/threonine protein kinase</fullName>
    </submittedName>
</protein>
<dbReference type="PROSITE" id="PS50011">
    <property type="entry name" value="PROTEIN_KINASE_DOM"/>
    <property type="match status" value="1"/>
</dbReference>
<keyword evidence="6" id="KW-1185">Reference proteome</keyword>
<dbReference type="Pfam" id="PF00069">
    <property type="entry name" value="Pkinase"/>
    <property type="match status" value="1"/>
</dbReference>
<dbReference type="EMBL" id="JAMXFA010000006">
    <property type="protein sequence ID" value="MCT7977291.1"/>
    <property type="molecule type" value="Genomic_DNA"/>
</dbReference>
<dbReference type="GO" id="GO:0004674">
    <property type="term" value="F:protein serine/threonine kinase activity"/>
    <property type="evidence" value="ECO:0007669"/>
    <property type="project" value="UniProtKB-KW"/>
</dbReference>
<dbReference type="SMART" id="SM00220">
    <property type="entry name" value="S_TKc"/>
    <property type="match status" value="1"/>
</dbReference>
<accession>A0ABT2N3M4</accession>